<dbReference type="EMBL" id="JAHESD010000031">
    <property type="protein sequence ID" value="MBT1704412.1"/>
    <property type="molecule type" value="Genomic_DNA"/>
</dbReference>
<feature type="domain" description="Secretion system C-terminal sorting" evidence="1">
    <location>
        <begin position="917"/>
        <end position="988"/>
    </location>
</feature>
<proteinExistence type="predicted"/>
<comment type="caution">
    <text evidence="2">The sequence shown here is derived from an EMBL/GenBank/DDBJ whole genome shotgun (WGS) entry which is preliminary data.</text>
</comment>
<dbReference type="RefSeq" id="WP_254154374.1">
    <property type="nucleotide sequence ID" value="NZ_JAHESD010000031.1"/>
</dbReference>
<organism evidence="2 3">
    <name type="scientific">Chryseosolibacter indicus</name>
    <dbReference type="NCBI Taxonomy" id="2782351"/>
    <lineage>
        <taxon>Bacteria</taxon>
        <taxon>Pseudomonadati</taxon>
        <taxon>Bacteroidota</taxon>
        <taxon>Cytophagia</taxon>
        <taxon>Cytophagales</taxon>
        <taxon>Chryseotaleaceae</taxon>
        <taxon>Chryseosolibacter</taxon>
    </lineage>
</organism>
<dbReference type="InterPro" id="IPR011047">
    <property type="entry name" value="Quinoprotein_ADH-like_sf"/>
</dbReference>
<dbReference type="Proteomes" id="UP000772618">
    <property type="component" value="Unassembled WGS sequence"/>
</dbReference>
<protein>
    <submittedName>
        <fullName evidence="2">T9SS type A sorting domain-containing protein</fullName>
    </submittedName>
</protein>
<accession>A0ABS5VSK6</accession>
<evidence type="ECO:0000313" key="2">
    <source>
        <dbReference type="EMBL" id="MBT1704412.1"/>
    </source>
</evidence>
<sequence>MRKKLLSLNFNVASPLKGFARVTVLSIILISFLSADVIAQAKLLKNLGVFEEPYYNEYSEIIKTNNLFYFISHNELWKSDGTTANTQALKKFNSIAKLTAVGNRVYFIADDGSSGTELWRSDGTPSSTVRIRDIVPGAGSSSPYNLTAADGILFFVANNNVNGNELWKSNGTAAGTVLVKDILKVSGSSKPENLTNVNGTIYFSASDGQNGYELWKSNGTAAGTVMVKDIRTGHKVSSSPHNFVNVNGTLFFAATDNSSGSELWKSNGTAAGTVRVKDIRSGATSSGIRNTTDVNGTLFFTASDGITGEELWKSDGTDQGTVLVKDMNPGRGGSNSTDPFNLPMGKFKNINGILYFIASKGNTDYIYRSDGTEAGTFPITIARGANINPPDPDFTYLNGKVYFMNQMSNDYHDFYLMSMDYNGTTPIRIKRFLLSDDYYTNYHQEMIAFNNSLYTYGRLYDEESGEENVYKLIKSDGTSEGTVILKDAFVSTFGSDPREMVSLSNKYVFIKGAGYMSDVKHIWATDGTTAGTRELAQTDYEHEWAIVGDLLYYTALGFVNGHWSWQLWKTKGTQATTKVVIDDNGGIVLNFPRDMTAVGNALFYHDNEGGIWKSEAQGEGHITGRLRKFDQVHDINNAGGTAFLIVTNAGRLELWKTTPTTVVKVKTLPGSVRAGVIPATSIGNISYFTLSNPSIGGDEVWRSDGTASGTFKMTNLSEGELGVLDVHKMGSYQGQLYVGSGNNMGTGTLYKATGSATLERFYNFNGKPDLMVEHNGRLIVFPFANEYNNYHEVWSTDGTENGTVQMNLMYLNFGQFWETPIAYAIIGDAMFFGSEYSSSLWKTDGICAEPVPTGKVVAFGMAPLGNHLIFGSRDNYTGYEPYIYENIPTSSPCTETLALMDVTLQQEATTSPIFTPYPNPFTNQFTLRIEGKDDEVAEIQVYSATGLPVDQLKDIRTNTEYTDIGANWPKGMYIVKINKGGTISSHTIVKK</sequence>
<dbReference type="InterPro" id="IPR026444">
    <property type="entry name" value="Secre_tail"/>
</dbReference>
<name>A0ABS5VSK6_9BACT</name>
<evidence type="ECO:0000259" key="1">
    <source>
        <dbReference type="Pfam" id="PF18962"/>
    </source>
</evidence>
<dbReference type="NCBIfam" id="TIGR04534">
    <property type="entry name" value="ELWxxDGT_rpt"/>
    <property type="match status" value="5"/>
</dbReference>
<keyword evidence="3" id="KW-1185">Reference proteome</keyword>
<gene>
    <name evidence="2" type="ORF">KK060_14045</name>
</gene>
<reference evidence="2 3" key="1">
    <citation type="submission" date="2021-05" db="EMBL/GenBank/DDBJ databases">
        <title>A Polyphasic approach of four new species of the genus Ohtaekwangia: Ohtaekwangia histidinii sp. nov., Ohtaekwangia cretensis sp. nov., Ohtaekwangia indiensis sp. nov., Ohtaekwangia reichenbachii sp. nov. from diverse environment.</title>
        <authorList>
            <person name="Octaviana S."/>
        </authorList>
    </citation>
    <scope>NUCLEOTIDE SEQUENCE [LARGE SCALE GENOMIC DNA]</scope>
    <source>
        <strain evidence="2 3">PWU20</strain>
    </source>
</reference>
<evidence type="ECO:0000313" key="3">
    <source>
        <dbReference type="Proteomes" id="UP000772618"/>
    </source>
</evidence>
<dbReference type="Pfam" id="PF18962">
    <property type="entry name" value="Por_Secre_tail"/>
    <property type="match status" value="1"/>
</dbReference>
<dbReference type="InterPro" id="IPR030916">
    <property type="entry name" value="ELWxxDGT_rpt"/>
</dbReference>
<dbReference type="SUPFAM" id="SSF50998">
    <property type="entry name" value="Quinoprotein alcohol dehydrogenase-like"/>
    <property type="match status" value="1"/>
</dbReference>
<dbReference type="NCBIfam" id="TIGR04183">
    <property type="entry name" value="Por_Secre_tail"/>
    <property type="match status" value="1"/>
</dbReference>